<feature type="compositionally biased region" description="Basic and acidic residues" evidence="1">
    <location>
        <begin position="159"/>
        <end position="188"/>
    </location>
</feature>
<sequence length="319" mass="35563">MTLAYAPLPPPRTPFLPLPQLTLAPSCKTADLLTLATHALNHVTSPSQHALLSADQLKFALQQLAVKVHAAAKLAELAHAEMLGSDTGRVRLDMEGQKAGRQAEREGHETERIKAETERSVAEMGRLHAEAVKVEKEAERAVVETERLKAEAMMVRSEKMKIDSETERLKAETERMKMEQVQRRREVEVGAEADAAGTDEGLVAKRERLGTGAVVVSSEITKTDAEMERVKADTQRASAEETVREEVESPVQVPEGDGLKPGNYLEELEAEIDWKELEEQRKHNYYKWVHLVQEIIQLKFRASQEGSRVHQLKAAKSVA</sequence>
<keyword evidence="3" id="KW-1185">Reference proteome</keyword>
<organism evidence="2 3">
    <name type="scientific">Morchella conica CCBAS932</name>
    <dbReference type="NCBI Taxonomy" id="1392247"/>
    <lineage>
        <taxon>Eukaryota</taxon>
        <taxon>Fungi</taxon>
        <taxon>Dikarya</taxon>
        <taxon>Ascomycota</taxon>
        <taxon>Pezizomycotina</taxon>
        <taxon>Pezizomycetes</taxon>
        <taxon>Pezizales</taxon>
        <taxon>Morchellaceae</taxon>
        <taxon>Morchella</taxon>
    </lineage>
</organism>
<feature type="compositionally biased region" description="Basic and acidic residues" evidence="1">
    <location>
        <begin position="226"/>
        <end position="247"/>
    </location>
</feature>
<dbReference type="InParanoid" id="A0A3N4K7C3"/>
<evidence type="ECO:0000313" key="2">
    <source>
        <dbReference type="EMBL" id="RPB06460.1"/>
    </source>
</evidence>
<dbReference type="AlphaFoldDB" id="A0A3N4K7C3"/>
<dbReference type="Proteomes" id="UP000277580">
    <property type="component" value="Unassembled WGS sequence"/>
</dbReference>
<dbReference type="OrthoDB" id="5505132at2759"/>
<feature type="region of interest" description="Disordered" evidence="1">
    <location>
        <begin position="159"/>
        <end position="191"/>
    </location>
</feature>
<feature type="region of interest" description="Disordered" evidence="1">
    <location>
        <begin position="226"/>
        <end position="262"/>
    </location>
</feature>
<protein>
    <submittedName>
        <fullName evidence="2">Uncharacterized protein</fullName>
    </submittedName>
</protein>
<proteinExistence type="predicted"/>
<evidence type="ECO:0000256" key="1">
    <source>
        <dbReference type="SAM" id="MobiDB-lite"/>
    </source>
</evidence>
<reference evidence="2 3" key="1">
    <citation type="journal article" date="2018" name="Nat. Ecol. Evol.">
        <title>Pezizomycetes genomes reveal the molecular basis of ectomycorrhizal truffle lifestyle.</title>
        <authorList>
            <person name="Murat C."/>
            <person name="Payen T."/>
            <person name="Noel B."/>
            <person name="Kuo A."/>
            <person name="Morin E."/>
            <person name="Chen J."/>
            <person name="Kohler A."/>
            <person name="Krizsan K."/>
            <person name="Balestrini R."/>
            <person name="Da Silva C."/>
            <person name="Montanini B."/>
            <person name="Hainaut M."/>
            <person name="Levati E."/>
            <person name="Barry K.W."/>
            <person name="Belfiori B."/>
            <person name="Cichocki N."/>
            <person name="Clum A."/>
            <person name="Dockter R.B."/>
            <person name="Fauchery L."/>
            <person name="Guy J."/>
            <person name="Iotti M."/>
            <person name="Le Tacon F."/>
            <person name="Lindquist E.A."/>
            <person name="Lipzen A."/>
            <person name="Malagnac F."/>
            <person name="Mello A."/>
            <person name="Molinier V."/>
            <person name="Miyauchi S."/>
            <person name="Poulain J."/>
            <person name="Riccioni C."/>
            <person name="Rubini A."/>
            <person name="Sitrit Y."/>
            <person name="Splivallo R."/>
            <person name="Traeger S."/>
            <person name="Wang M."/>
            <person name="Zifcakova L."/>
            <person name="Wipf D."/>
            <person name="Zambonelli A."/>
            <person name="Paolocci F."/>
            <person name="Nowrousian M."/>
            <person name="Ottonello S."/>
            <person name="Baldrian P."/>
            <person name="Spatafora J.W."/>
            <person name="Henrissat B."/>
            <person name="Nagy L.G."/>
            <person name="Aury J.M."/>
            <person name="Wincker P."/>
            <person name="Grigoriev I.V."/>
            <person name="Bonfante P."/>
            <person name="Martin F.M."/>
        </authorList>
    </citation>
    <scope>NUCLEOTIDE SEQUENCE [LARGE SCALE GENOMIC DNA]</scope>
    <source>
        <strain evidence="2 3">CCBAS932</strain>
    </source>
</reference>
<evidence type="ECO:0000313" key="3">
    <source>
        <dbReference type="Proteomes" id="UP000277580"/>
    </source>
</evidence>
<name>A0A3N4K7C3_9PEZI</name>
<accession>A0A3N4K7C3</accession>
<dbReference type="EMBL" id="ML119337">
    <property type="protein sequence ID" value="RPB06460.1"/>
    <property type="molecule type" value="Genomic_DNA"/>
</dbReference>
<gene>
    <name evidence="2" type="ORF">P167DRAFT_569142</name>
</gene>